<evidence type="ECO:0000313" key="2">
    <source>
        <dbReference type="EMBL" id="VDC52025.1"/>
    </source>
</evidence>
<protein>
    <submittedName>
        <fullName evidence="2">Uncharacterized protein</fullName>
    </submittedName>
</protein>
<keyword evidence="3" id="KW-1185">Reference proteome</keyword>
<dbReference type="Proteomes" id="UP000289220">
    <property type="component" value="Unassembled WGS sequence"/>
</dbReference>
<reference evidence="2 3" key="1">
    <citation type="submission" date="2018-11" db="EMBL/GenBank/DDBJ databases">
        <authorList>
            <person name="Peiro R."/>
            <person name="Begona"/>
            <person name="Cbmso G."/>
            <person name="Lopez M."/>
            <person name="Gonzalez S."/>
            <person name="Sacristan E."/>
            <person name="Castillo E."/>
        </authorList>
    </citation>
    <scope>NUCLEOTIDE SEQUENCE [LARGE SCALE GENOMIC DNA]</scope>
    <source>
        <strain evidence="2">Brev_genome</strain>
    </source>
</reference>
<gene>
    <name evidence="2" type="ORF">BREV_BREV_03140</name>
</gene>
<sequence>MTRSMTRFASPALVLAAIAATATPSLAETSKPQRAESQQIVMICATDAATRRAYQREFGVQPVFVSARETLNARSNGETWSTPRCMTAREYARLNQLAETRAGL</sequence>
<comment type="caution">
    <text evidence="2">The sequence shown here is derived from an EMBL/GenBank/DDBJ whole genome shotgun (WGS) entry which is preliminary data.</text>
</comment>
<feature type="signal peptide" evidence="1">
    <location>
        <begin position="1"/>
        <end position="27"/>
    </location>
</feature>
<evidence type="ECO:0000256" key="1">
    <source>
        <dbReference type="SAM" id="SignalP"/>
    </source>
</evidence>
<dbReference type="AlphaFoldDB" id="A0A7Z8Y711"/>
<dbReference type="RefSeq" id="WP_008264222.1">
    <property type="nucleotide sequence ID" value="NZ_CP048751.1"/>
</dbReference>
<accession>A0A7Z8Y711</accession>
<name>A0A7Z8Y711_9CAUL</name>
<keyword evidence="1" id="KW-0732">Signal</keyword>
<evidence type="ECO:0000313" key="3">
    <source>
        <dbReference type="Proteomes" id="UP000289220"/>
    </source>
</evidence>
<feature type="chain" id="PRO_5030545571" evidence="1">
    <location>
        <begin position="28"/>
        <end position="104"/>
    </location>
</feature>
<organism evidence="2 3">
    <name type="scientific">Brevundimonas mediterranea</name>
    <dbReference type="NCBI Taxonomy" id="74329"/>
    <lineage>
        <taxon>Bacteria</taxon>
        <taxon>Pseudomonadati</taxon>
        <taxon>Pseudomonadota</taxon>
        <taxon>Alphaproteobacteria</taxon>
        <taxon>Caulobacterales</taxon>
        <taxon>Caulobacteraceae</taxon>
        <taxon>Brevundimonas</taxon>
    </lineage>
</organism>
<proteinExistence type="predicted"/>
<dbReference type="EMBL" id="UXHF01000099">
    <property type="protein sequence ID" value="VDC52025.1"/>
    <property type="molecule type" value="Genomic_DNA"/>
</dbReference>